<reference evidence="7 8" key="1">
    <citation type="journal article" date="2023" name="Life. Sci Alliance">
        <title>Evolutionary insights into 3D genome organization and epigenetic landscape of Vigna mungo.</title>
        <authorList>
            <person name="Junaid A."/>
            <person name="Singh B."/>
            <person name="Bhatia S."/>
        </authorList>
    </citation>
    <scope>NUCLEOTIDE SEQUENCE [LARGE SCALE GENOMIC DNA]</scope>
    <source>
        <strain evidence="7">Urdbean</strain>
    </source>
</reference>
<evidence type="ECO:0000313" key="8">
    <source>
        <dbReference type="Proteomes" id="UP001374535"/>
    </source>
</evidence>
<evidence type="ECO:0000259" key="6">
    <source>
        <dbReference type="SMART" id="SM00198"/>
    </source>
</evidence>
<name>A0AAQ3PCB3_VIGMU</name>
<dbReference type="InterPro" id="IPR014044">
    <property type="entry name" value="CAP_dom"/>
</dbReference>
<dbReference type="PRINTS" id="PR00837">
    <property type="entry name" value="V5TPXLIKE"/>
</dbReference>
<keyword evidence="2" id="KW-0732">Signal</keyword>
<dbReference type="AlphaFoldDB" id="A0AAQ3PCB3"/>
<accession>A0AAQ3PCB3</accession>
<dbReference type="PROSITE" id="PS01010">
    <property type="entry name" value="CRISP_2"/>
    <property type="match status" value="1"/>
</dbReference>
<protein>
    <recommendedName>
        <fullName evidence="6">SCP domain-containing protein</fullName>
    </recommendedName>
</protein>
<evidence type="ECO:0000256" key="3">
    <source>
        <dbReference type="ARBA" id="ARBA00022821"/>
    </source>
</evidence>
<keyword evidence="3" id="KW-0611">Plant defense</keyword>
<evidence type="ECO:0000256" key="1">
    <source>
        <dbReference type="ARBA" id="ARBA00009923"/>
    </source>
</evidence>
<feature type="domain" description="SCP" evidence="6">
    <location>
        <begin position="50"/>
        <end position="180"/>
    </location>
</feature>
<keyword evidence="5" id="KW-0472">Membrane</keyword>
<dbReference type="SMART" id="SM00198">
    <property type="entry name" value="SCP"/>
    <property type="match status" value="1"/>
</dbReference>
<proteinExistence type="inferred from homology"/>
<dbReference type="PANTHER" id="PTHR10334">
    <property type="entry name" value="CYSTEINE-RICH SECRETORY PROTEIN-RELATED"/>
    <property type="match status" value="1"/>
</dbReference>
<keyword evidence="5" id="KW-1133">Transmembrane helix</keyword>
<dbReference type="InterPro" id="IPR035940">
    <property type="entry name" value="CAP_sf"/>
</dbReference>
<dbReference type="Proteomes" id="UP001374535">
    <property type="component" value="Chromosome 1"/>
</dbReference>
<evidence type="ECO:0000256" key="5">
    <source>
        <dbReference type="SAM" id="Phobius"/>
    </source>
</evidence>
<dbReference type="SUPFAM" id="SSF55797">
    <property type="entry name" value="PR-1-like"/>
    <property type="match status" value="1"/>
</dbReference>
<evidence type="ECO:0000313" key="7">
    <source>
        <dbReference type="EMBL" id="WVZ24367.1"/>
    </source>
</evidence>
<dbReference type="Gene3D" id="3.40.33.10">
    <property type="entry name" value="CAP"/>
    <property type="match status" value="1"/>
</dbReference>
<keyword evidence="8" id="KW-1185">Reference proteome</keyword>
<dbReference type="Pfam" id="PF00188">
    <property type="entry name" value="CAP"/>
    <property type="match status" value="1"/>
</dbReference>
<gene>
    <name evidence="7" type="ORF">V8G54_002911</name>
</gene>
<organism evidence="7 8">
    <name type="scientific">Vigna mungo</name>
    <name type="common">Black gram</name>
    <name type="synonym">Phaseolus mungo</name>
    <dbReference type="NCBI Taxonomy" id="3915"/>
    <lineage>
        <taxon>Eukaryota</taxon>
        <taxon>Viridiplantae</taxon>
        <taxon>Streptophyta</taxon>
        <taxon>Embryophyta</taxon>
        <taxon>Tracheophyta</taxon>
        <taxon>Spermatophyta</taxon>
        <taxon>Magnoliopsida</taxon>
        <taxon>eudicotyledons</taxon>
        <taxon>Gunneridae</taxon>
        <taxon>Pentapetalae</taxon>
        <taxon>rosids</taxon>
        <taxon>fabids</taxon>
        <taxon>Fabales</taxon>
        <taxon>Fabaceae</taxon>
        <taxon>Papilionoideae</taxon>
        <taxon>50 kb inversion clade</taxon>
        <taxon>NPAAA clade</taxon>
        <taxon>indigoferoid/millettioid clade</taxon>
        <taxon>Phaseoleae</taxon>
        <taxon>Vigna</taxon>
    </lineage>
</organism>
<evidence type="ECO:0000256" key="2">
    <source>
        <dbReference type="ARBA" id="ARBA00022729"/>
    </source>
</evidence>
<evidence type="ECO:0000256" key="4">
    <source>
        <dbReference type="ARBA" id="ARBA00023157"/>
    </source>
</evidence>
<dbReference type="GO" id="GO:0005576">
    <property type="term" value="C:extracellular region"/>
    <property type="evidence" value="ECO:0007669"/>
    <property type="project" value="InterPro"/>
</dbReference>
<dbReference type="InterPro" id="IPR001283">
    <property type="entry name" value="CRISP-related"/>
</dbReference>
<dbReference type="GO" id="GO:0098542">
    <property type="term" value="P:defense response to other organism"/>
    <property type="evidence" value="ECO:0007669"/>
    <property type="project" value="UniProtKB-ARBA"/>
</dbReference>
<dbReference type="EMBL" id="CP144700">
    <property type="protein sequence ID" value="WVZ24367.1"/>
    <property type="molecule type" value="Genomic_DNA"/>
</dbReference>
<dbReference type="FunFam" id="3.40.33.10:FF:000006">
    <property type="entry name" value="Putative pathogenesis-related protein 1"/>
    <property type="match status" value="1"/>
</dbReference>
<keyword evidence="4" id="KW-1015">Disulfide bond</keyword>
<feature type="transmembrane region" description="Helical" evidence="5">
    <location>
        <begin position="30"/>
        <end position="48"/>
    </location>
</feature>
<comment type="similarity">
    <text evidence="1">Belongs to the CRISP family.</text>
</comment>
<keyword evidence="5" id="KW-0812">Transmembrane</keyword>
<sequence length="184" mass="21046">MVYFAPCIAFLTIIYMLCSTQVSISKTMKTSTLVFILTLISICSICFAQNSPKDYLDEHNKARKEVGVKPLKWNETLVAYGQKYVNSKKKTCEFEHSMGPYGENLAQGYGEFSGADSVKMWVGEKQYYDDKNNKCVKDECLHYTQVVWNTTESVGCARAKCDNNWMFIICNYYPPGNYIGSRPY</sequence>
<dbReference type="CDD" id="cd05381">
    <property type="entry name" value="CAP_PR-1"/>
    <property type="match status" value="1"/>
</dbReference>
<dbReference type="InterPro" id="IPR018244">
    <property type="entry name" value="Allrgn_V5/Tpx1_CS"/>
</dbReference>